<dbReference type="InterPro" id="IPR005746">
    <property type="entry name" value="Thioredoxin"/>
</dbReference>
<dbReference type="PROSITE" id="PS00194">
    <property type="entry name" value="THIOREDOXIN_1"/>
    <property type="match status" value="1"/>
</dbReference>
<evidence type="ECO:0000256" key="4">
    <source>
        <dbReference type="ARBA" id="ARBA00022982"/>
    </source>
</evidence>
<dbReference type="InterPro" id="IPR017937">
    <property type="entry name" value="Thioredoxin_CS"/>
</dbReference>
<dbReference type="NCBIfam" id="TIGR01068">
    <property type="entry name" value="thioredoxin"/>
    <property type="match status" value="1"/>
</dbReference>
<dbReference type="Pfam" id="PF00085">
    <property type="entry name" value="Thioredoxin"/>
    <property type="match status" value="1"/>
</dbReference>
<dbReference type="Gene3D" id="3.40.30.10">
    <property type="entry name" value="Glutaredoxin"/>
    <property type="match status" value="1"/>
</dbReference>
<evidence type="ECO:0000313" key="10">
    <source>
        <dbReference type="Proteomes" id="UP000199053"/>
    </source>
</evidence>
<dbReference type="STRING" id="246191.SAMN05660337_0705"/>
<comment type="similarity">
    <text evidence="1">Belongs to the thioredoxin family.</text>
</comment>
<dbReference type="Pfam" id="PF21352">
    <property type="entry name" value="Zn_ribbon_Thio2"/>
    <property type="match status" value="1"/>
</dbReference>
<dbReference type="SUPFAM" id="SSF52833">
    <property type="entry name" value="Thioredoxin-like"/>
    <property type="match status" value="1"/>
</dbReference>
<dbReference type="PANTHER" id="PTHR45663">
    <property type="entry name" value="GEO12009P1"/>
    <property type="match status" value="1"/>
</dbReference>
<dbReference type="RefSeq" id="WP_092158252.1">
    <property type="nucleotide sequence ID" value="NZ_FNGA01000001.1"/>
</dbReference>
<dbReference type="NCBIfam" id="NF008229">
    <property type="entry name" value="PRK10996.1"/>
    <property type="match status" value="1"/>
</dbReference>
<gene>
    <name evidence="9" type="ORF">SAMN05660337_0705</name>
</gene>
<keyword evidence="3" id="KW-0479">Metal-binding</keyword>
<dbReference type="PANTHER" id="PTHR45663:SF11">
    <property type="entry name" value="GEO12009P1"/>
    <property type="match status" value="1"/>
</dbReference>
<evidence type="ECO:0000256" key="6">
    <source>
        <dbReference type="ARBA" id="ARBA00023284"/>
    </source>
</evidence>
<evidence type="ECO:0000256" key="5">
    <source>
        <dbReference type="ARBA" id="ARBA00023157"/>
    </source>
</evidence>
<dbReference type="AlphaFoldDB" id="A0A1G9CK09"/>
<sequence length="148" mass="16206">MDDTTSGAIHVVCPNCRAVNRVLSKRFGDQPACGKCGGQVLIPKPVELTASTFDRFISKTDLPVLVDFWAPWCGHCKSMAPAFQSAAAEIFPKTLTAKVDTEYSKELSAKFNIRSLPTLLLFNNGREQKRISGAMTTQQIVAWVKQSG</sequence>
<proteinExistence type="inferred from homology"/>
<feature type="domain" description="Thioredoxin" evidence="8">
    <location>
        <begin position="21"/>
        <end position="148"/>
    </location>
</feature>
<dbReference type="Gene3D" id="2.30.30.380">
    <property type="entry name" value="Zn-finger domain of Sec23/24"/>
    <property type="match status" value="1"/>
</dbReference>
<keyword evidence="4" id="KW-0249">Electron transport</keyword>
<keyword evidence="2" id="KW-0813">Transport</keyword>
<reference evidence="10" key="1">
    <citation type="submission" date="2016-10" db="EMBL/GenBank/DDBJ databases">
        <authorList>
            <person name="Varghese N."/>
            <person name="Submissions S."/>
        </authorList>
    </citation>
    <scope>NUCLEOTIDE SEQUENCE [LARGE SCALE GENOMIC DNA]</scope>
    <source>
        <strain evidence="10">DSM 16995</strain>
    </source>
</reference>
<name>A0A1G9CK09_9BACT</name>
<accession>A0A1G9CK09</accession>
<evidence type="ECO:0000256" key="1">
    <source>
        <dbReference type="ARBA" id="ARBA00008987"/>
    </source>
</evidence>
<dbReference type="InterPro" id="IPR036249">
    <property type="entry name" value="Thioredoxin-like_sf"/>
</dbReference>
<dbReference type="OrthoDB" id="9790390at2"/>
<dbReference type="EMBL" id="FNGA01000001">
    <property type="protein sequence ID" value="SDK51962.1"/>
    <property type="molecule type" value="Genomic_DNA"/>
</dbReference>
<evidence type="ECO:0000256" key="7">
    <source>
        <dbReference type="NCBIfam" id="TIGR01068"/>
    </source>
</evidence>
<dbReference type="InterPro" id="IPR013766">
    <property type="entry name" value="Thioredoxin_domain"/>
</dbReference>
<dbReference type="FunFam" id="3.40.30.10:FF:000001">
    <property type="entry name" value="Thioredoxin"/>
    <property type="match status" value="1"/>
</dbReference>
<dbReference type="Proteomes" id="UP000199053">
    <property type="component" value="Unassembled WGS sequence"/>
</dbReference>
<keyword evidence="10" id="KW-1185">Reference proteome</keyword>
<evidence type="ECO:0000313" key="9">
    <source>
        <dbReference type="EMBL" id="SDK51962.1"/>
    </source>
</evidence>
<organism evidence="9 10">
    <name type="scientific">Maridesulfovibrio ferrireducens</name>
    <dbReference type="NCBI Taxonomy" id="246191"/>
    <lineage>
        <taxon>Bacteria</taxon>
        <taxon>Pseudomonadati</taxon>
        <taxon>Thermodesulfobacteriota</taxon>
        <taxon>Desulfovibrionia</taxon>
        <taxon>Desulfovibrionales</taxon>
        <taxon>Desulfovibrionaceae</taxon>
        <taxon>Maridesulfovibrio</taxon>
    </lineage>
</organism>
<dbReference type="GO" id="GO:0015035">
    <property type="term" value="F:protein-disulfide reductase activity"/>
    <property type="evidence" value="ECO:0007669"/>
    <property type="project" value="UniProtKB-UniRule"/>
</dbReference>
<dbReference type="GO" id="GO:0046872">
    <property type="term" value="F:metal ion binding"/>
    <property type="evidence" value="ECO:0007669"/>
    <property type="project" value="UniProtKB-KW"/>
</dbReference>
<evidence type="ECO:0000256" key="3">
    <source>
        <dbReference type="ARBA" id="ARBA00022723"/>
    </source>
</evidence>
<dbReference type="GO" id="GO:0045454">
    <property type="term" value="P:cell redox homeostasis"/>
    <property type="evidence" value="ECO:0007669"/>
    <property type="project" value="TreeGrafter"/>
</dbReference>
<dbReference type="InterPro" id="IPR049299">
    <property type="entry name" value="Thio2_N"/>
</dbReference>
<keyword evidence="6" id="KW-0676">Redox-active center</keyword>
<dbReference type="PRINTS" id="PR00421">
    <property type="entry name" value="THIOREDOXIN"/>
</dbReference>
<evidence type="ECO:0000259" key="8">
    <source>
        <dbReference type="PROSITE" id="PS51352"/>
    </source>
</evidence>
<protein>
    <recommendedName>
        <fullName evidence="7">Thioredoxin</fullName>
    </recommendedName>
</protein>
<dbReference type="CDD" id="cd02947">
    <property type="entry name" value="TRX_family"/>
    <property type="match status" value="1"/>
</dbReference>
<keyword evidence="5" id="KW-1015">Disulfide bond</keyword>
<dbReference type="PROSITE" id="PS51352">
    <property type="entry name" value="THIOREDOXIN_2"/>
    <property type="match status" value="1"/>
</dbReference>
<dbReference type="GO" id="GO:0005829">
    <property type="term" value="C:cytosol"/>
    <property type="evidence" value="ECO:0007669"/>
    <property type="project" value="TreeGrafter"/>
</dbReference>
<evidence type="ECO:0000256" key="2">
    <source>
        <dbReference type="ARBA" id="ARBA00022448"/>
    </source>
</evidence>